<evidence type="ECO:0000313" key="3">
    <source>
        <dbReference type="Proteomes" id="UP000269721"/>
    </source>
</evidence>
<sequence>MTVYHWPLRPEAAISPTLDVIFDIDGDSFPMSPTEIDPQPVGREIRRFALDVKMPHTMVTAAFAKMGLHGSCGVVHDRIQVVDAGPPQRMDDFWLWILEFRYETFWNPITQCWKVLALLNPLLDREMRLDSAIPGVYEAYECAPPPFSDLPTSFASPSALFSPSSPQSPSSPSSPSSTRSPSSSRSPFSEGILPAMRSEALSCFEEAAVQVTGITVDAVAPKLSTGSFDIWSLAGNATSMVTRYTWRTVAAHAAFGATARGATLRNIELAKIKLARAKLECEAKIRAAEIKSKVRMRSDEVAEFKAKIRKEELELKKANLRKIP</sequence>
<reference evidence="3" key="1">
    <citation type="journal article" date="2018" name="Nat. Microbiol.">
        <title>Leveraging single-cell genomics to expand the fungal tree of life.</title>
        <authorList>
            <person name="Ahrendt S.R."/>
            <person name="Quandt C.A."/>
            <person name="Ciobanu D."/>
            <person name="Clum A."/>
            <person name="Salamov A."/>
            <person name="Andreopoulos B."/>
            <person name="Cheng J.F."/>
            <person name="Woyke T."/>
            <person name="Pelin A."/>
            <person name="Henrissat B."/>
            <person name="Reynolds N.K."/>
            <person name="Benny G.L."/>
            <person name="Smith M.E."/>
            <person name="James T.Y."/>
            <person name="Grigoriev I.V."/>
        </authorList>
    </citation>
    <scope>NUCLEOTIDE SEQUENCE [LARGE SCALE GENOMIC DNA]</scope>
</reference>
<organism evidence="2 3">
    <name type="scientific">Blyttiomyces helicus</name>
    <dbReference type="NCBI Taxonomy" id="388810"/>
    <lineage>
        <taxon>Eukaryota</taxon>
        <taxon>Fungi</taxon>
        <taxon>Fungi incertae sedis</taxon>
        <taxon>Chytridiomycota</taxon>
        <taxon>Chytridiomycota incertae sedis</taxon>
        <taxon>Chytridiomycetes</taxon>
        <taxon>Chytridiomycetes incertae sedis</taxon>
        <taxon>Blyttiomyces</taxon>
    </lineage>
</organism>
<dbReference type="AlphaFoldDB" id="A0A4P9WHS7"/>
<dbReference type="Proteomes" id="UP000269721">
    <property type="component" value="Unassembled WGS sequence"/>
</dbReference>
<accession>A0A4P9WHS7</accession>
<name>A0A4P9WHS7_9FUNG</name>
<evidence type="ECO:0000256" key="1">
    <source>
        <dbReference type="SAM" id="MobiDB-lite"/>
    </source>
</evidence>
<proteinExistence type="predicted"/>
<keyword evidence="3" id="KW-1185">Reference proteome</keyword>
<gene>
    <name evidence="2" type="ORF">BDK51DRAFT_29451</name>
</gene>
<evidence type="ECO:0000313" key="2">
    <source>
        <dbReference type="EMBL" id="RKO92389.1"/>
    </source>
</evidence>
<protein>
    <submittedName>
        <fullName evidence="2">Uncharacterized protein</fullName>
    </submittedName>
</protein>
<dbReference type="EMBL" id="KZ994657">
    <property type="protein sequence ID" value="RKO92389.1"/>
    <property type="molecule type" value="Genomic_DNA"/>
</dbReference>
<feature type="region of interest" description="Disordered" evidence="1">
    <location>
        <begin position="158"/>
        <end position="189"/>
    </location>
</feature>